<protein>
    <submittedName>
        <fullName evidence="2">Uncharacterized protein</fullName>
    </submittedName>
</protein>
<dbReference type="EMBL" id="RCUX01000008">
    <property type="protein sequence ID" value="RLP75050.1"/>
    <property type="molecule type" value="Genomic_DNA"/>
</dbReference>
<keyword evidence="3" id="KW-1185">Reference proteome</keyword>
<name>A0A3L7A5C5_9MICO</name>
<dbReference type="Proteomes" id="UP000272503">
    <property type="component" value="Unassembled WGS sequence"/>
</dbReference>
<keyword evidence="1" id="KW-0472">Membrane</keyword>
<sequence>MWIPFLHRIRWVVYTVAAVCLVGGIIAGIQTPENVGAWVIAGAGILGFLTQLAIRHEVRQPGRDPRNTLG</sequence>
<feature type="transmembrane region" description="Helical" evidence="1">
    <location>
        <begin position="35"/>
        <end position="54"/>
    </location>
</feature>
<keyword evidence="1" id="KW-0812">Transmembrane</keyword>
<gene>
    <name evidence="2" type="ORF">D9V32_11565</name>
</gene>
<feature type="transmembrane region" description="Helical" evidence="1">
    <location>
        <begin position="12"/>
        <end position="29"/>
    </location>
</feature>
<organism evidence="2 3">
    <name type="scientific">Mycetocola tolaasinivorans</name>
    <dbReference type="NCBI Taxonomy" id="76635"/>
    <lineage>
        <taxon>Bacteria</taxon>
        <taxon>Bacillati</taxon>
        <taxon>Actinomycetota</taxon>
        <taxon>Actinomycetes</taxon>
        <taxon>Micrococcales</taxon>
        <taxon>Microbacteriaceae</taxon>
        <taxon>Mycetocola</taxon>
    </lineage>
</organism>
<evidence type="ECO:0000313" key="2">
    <source>
        <dbReference type="EMBL" id="RLP75050.1"/>
    </source>
</evidence>
<proteinExistence type="predicted"/>
<dbReference type="AlphaFoldDB" id="A0A3L7A5C5"/>
<accession>A0A3L7A5C5</accession>
<evidence type="ECO:0000256" key="1">
    <source>
        <dbReference type="SAM" id="Phobius"/>
    </source>
</evidence>
<dbReference type="RefSeq" id="WP_121649053.1">
    <property type="nucleotide sequence ID" value="NZ_RCUX01000008.1"/>
</dbReference>
<evidence type="ECO:0000313" key="3">
    <source>
        <dbReference type="Proteomes" id="UP000272503"/>
    </source>
</evidence>
<comment type="caution">
    <text evidence="2">The sequence shown here is derived from an EMBL/GenBank/DDBJ whole genome shotgun (WGS) entry which is preliminary data.</text>
</comment>
<keyword evidence="1" id="KW-1133">Transmembrane helix</keyword>
<reference evidence="2 3" key="1">
    <citation type="submission" date="2018-10" db="EMBL/GenBank/DDBJ databases">
        <authorList>
            <person name="Li J."/>
        </authorList>
    </citation>
    <scope>NUCLEOTIDE SEQUENCE [LARGE SCALE GENOMIC DNA]</scope>
    <source>
        <strain evidence="2 3">IF 016277</strain>
    </source>
</reference>